<organism evidence="1 2">
    <name type="scientific">Hibiscus sabdariffa</name>
    <name type="common">roselle</name>
    <dbReference type="NCBI Taxonomy" id="183260"/>
    <lineage>
        <taxon>Eukaryota</taxon>
        <taxon>Viridiplantae</taxon>
        <taxon>Streptophyta</taxon>
        <taxon>Embryophyta</taxon>
        <taxon>Tracheophyta</taxon>
        <taxon>Spermatophyta</taxon>
        <taxon>Magnoliopsida</taxon>
        <taxon>eudicotyledons</taxon>
        <taxon>Gunneridae</taxon>
        <taxon>Pentapetalae</taxon>
        <taxon>rosids</taxon>
        <taxon>malvids</taxon>
        <taxon>Malvales</taxon>
        <taxon>Malvaceae</taxon>
        <taxon>Malvoideae</taxon>
        <taxon>Hibiscus</taxon>
    </lineage>
</organism>
<dbReference type="EMBL" id="JBBPBN010000015">
    <property type="protein sequence ID" value="KAK9022360.1"/>
    <property type="molecule type" value="Genomic_DNA"/>
</dbReference>
<reference evidence="1 2" key="1">
    <citation type="journal article" date="2024" name="G3 (Bethesda)">
        <title>Genome assembly of Hibiscus sabdariffa L. provides insights into metabolisms of medicinal natural products.</title>
        <authorList>
            <person name="Kim T."/>
        </authorList>
    </citation>
    <scope>NUCLEOTIDE SEQUENCE [LARGE SCALE GENOMIC DNA]</scope>
    <source>
        <strain evidence="1">TK-2024</strain>
        <tissue evidence="1">Old leaves</tissue>
    </source>
</reference>
<gene>
    <name evidence="1" type="ORF">V6N11_002632</name>
</gene>
<evidence type="ECO:0000313" key="2">
    <source>
        <dbReference type="Proteomes" id="UP001396334"/>
    </source>
</evidence>
<accession>A0ABR2SAT4</accession>
<evidence type="ECO:0000313" key="1">
    <source>
        <dbReference type="EMBL" id="KAK9022360.1"/>
    </source>
</evidence>
<comment type="caution">
    <text evidence="1">The sequence shown here is derived from an EMBL/GenBank/DDBJ whole genome shotgun (WGS) entry which is preliminary data.</text>
</comment>
<dbReference type="Proteomes" id="UP001396334">
    <property type="component" value="Unassembled WGS sequence"/>
</dbReference>
<sequence>MGPEPAELSMRCVIDSYPEPLDVDLEWEDFHIAWLGTDDGENSLYKNYNQARFQKENHHRYTVHNSQGVKILSSLRYVVIVYHQSTSGETIDVYFSITENCLGDILTECFNLNPQLIHVLIL</sequence>
<name>A0ABR2SAT4_9ROSI</name>
<proteinExistence type="predicted"/>
<protein>
    <submittedName>
        <fullName evidence="1">Uncharacterized protein</fullName>
    </submittedName>
</protein>
<keyword evidence="2" id="KW-1185">Reference proteome</keyword>